<dbReference type="AlphaFoldDB" id="A0A194PSS4"/>
<evidence type="ECO:0000313" key="2">
    <source>
        <dbReference type="Proteomes" id="UP000053268"/>
    </source>
</evidence>
<name>A0A194PSS4_PAPXU</name>
<protein>
    <submittedName>
        <fullName evidence="1">Uncharacterized protein</fullName>
    </submittedName>
</protein>
<gene>
    <name evidence="1" type="ORF">RR46_12511</name>
</gene>
<sequence>MAEQIYKGKLRKAALKDFERCHGNDSKTPTRPG</sequence>
<dbReference type="EMBL" id="KQ459593">
    <property type="protein sequence ID" value="KPI96481.1"/>
    <property type="molecule type" value="Genomic_DNA"/>
</dbReference>
<keyword evidence="2" id="KW-1185">Reference proteome</keyword>
<evidence type="ECO:0000313" key="1">
    <source>
        <dbReference type="EMBL" id="KPI96481.1"/>
    </source>
</evidence>
<accession>A0A194PSS4</accession>
<reference evidence="1 2" key="1">
    <citation type="journal article" date="2015" name="Nat. Commun.">
        <title>Outbred genome sequencing and CRISPR/Cas9 gene editing in butterflies.</title>
        <authorList>
            <person name="Li X."/>
            <person name="Fan D."/>
            <person name="Zhang W."/>
            <person name="Liu G."/>
            <person name="Zhang L."/>
            <person name="Zhao L."/>
            <person name="Fang X."/>
            <person name="Chen L."/>
            <person name="Dong Y."/>
            <person name="Chen Y."/>
            <person name="Ding Y."/>
            <person name="Zhao R."/>
            <person name="Feng M."/>
            <person name="Zhu Y."/>
            <person name="Feng Y."/>
            <person name="Jiang X."/>
            <person name="Zhu D."/>
            <person name="Xiang H."/>
            <person name="Feng X."/>
            <person name="Li S."/>
            <person name="Wang J."/>
            <person name="Zhang G."/>
            <person name="Kronforst M.R."/>
            <person name="Wang W."/>
        </authorList>
    </citation>
    <scope>NUCLEOTIDE SEQUENCE [LARGE SCALE GENOMIC DNA]</scope>
    <source>
        <strain evidence="1">Ya'a_city_454_Px</strain>
        <tissue evidence="1">Whole body</tissue>
    </source>
</reference>
<organism evidence="1 2">
    <name type="scientific">Papilio xuthus</name>
    <name type="common">Asian swallowtail butterfly</name>
    <dbReference type="NCBI Taxonomy" id="66420"/>
    <lineage>
        <taxon>Eukaryota</taxon>
        <taxon>Metazoa</taxon>
        <taxon>Ecdysozoa</taxon>
        <taxon>Arthropoda</taxon>
        <taxon>Hexapoda</taxon>
        <taxon>Insecta</taxon>
        <taxon>Pterygota</taxon>
        <taxon>Neoptera</taxon>
        <taxon>Endopterygota</taxon>
        <taxon>Lepidoptera</taxon>
        <taxon>Glossata</taxon>
        <taxon>Ditrysia</taxon>
        <taxon>Papilionoidea</taxon>
        <taxon>Papilionidae</taxon>
        <taxon>Papilioninae</taxon>
        <taxon>Papilio</taxon>
    </lineage>
</organism>
<dbReference type="Proteomes" id="UP000053268">
    <property type="component" value="Unassembled WGS sequence"/>
</dbReference>
<proteinExistence type="predicted"/>